<evidence type="ECO:0000313" key="2">
    <source>
        <dbReference type="Proteomes" id="UP000293638"/>
    </source>
</evidence>
<dbReference type="InterPro" id="IPR025680">
    <property type="entry name" value="DddI"/>
</dbReference>
<dbReference type="EMBL" id="SGXD01000001">
    <property type="protein sequence ID" value="RZS91789.1"/>
    <property type="molecule type" value="Genomic_DNA"/>
</dbReference>
<gene>
    <name evidence="1" type="ORF">EV189_1039</name>
</gene>
<sequence length="133" mass="14293">MFVRTVASVSPWMGAVELAWEPDWDEATVRQLVDELDGVERTTLVLTGPDDAHLAVGGSAAAGLVVYVDYDGDVFVLAAGPDSDELLPLVVGEGQVQEYPLRYVVAPDVAVRAAWHFALTGDLDDAVEWHTQG</sequence>
<organism evidence="1 2">
    <name type="scientific">Motilibacter rhizosphaerae</name>
    <dbReference type="NCBI Taxonomy" id="598652"/>
    <lineage>
        <taxon>Bacteria</taxon>
        <taxon>Bacillati</taxon>
        <taxon>Actinomycetota</taxon>
        <taxon>Actinomycetes</taxon>
        <taxon>Motilibacterales</taxon>
        <taxon>Motilibacteraceae</taxon>
        <taxon>Motilibacter</taxon>
    </lineage>
</organism>
<dbReference type="Proteomes" id="UP000293638">
    <property type="component" value="Unassembled WGS sequence"/>
</dbReference>
<keyword evidence="2" id="KW-1185">Reference proteome</keyword>
<dbReference type="Pfam" id="PF14430">
    <property type="entry name" value="Imm1"/>
    <property type="match status" value="1"/>
</dbReference>
<dbReference type="RefSeq" id="WP_130491813.1">
    <property type="nucleotide sequence ID" value="NZ_SGXD01000001.1"/>
</dbReference>
<evidence type="ECO:0000313" key="1">
    <source>
        <dbReference type="EMBL" id="RZS91789.1"/>
    </source>
</evidence>
<reference evidence="1 2" key="1">
    <citation type="submission" date="2019-02" db="EMBL/GenBank/DDBJ databases">
        <title>Genomic Encyclopedia of Type Strains, Phase IV (KMG-IV): sequencing the most valuable type-strain genomes for metagenomic binning, comparative biology and taxonomic classification.</title>
        <authorList>
            <person name="Goeker M."/>
        </authorList>
    </citation>
    <scope>NUCLEOTIDE SEQUENCE [LARGE SCALE GENOMIC DNA]</scope>
    <source>
        <strain evidence="1 2">DSM 45622</strain>
    </source>
</reference>
<protein>
    <submittedName>
        <fullName evidence="1">Immunity protein Imm1 of predicted polymorphic toxin system</fullName>
    </submittedName>
</protein>
<name>A0A4V2F570_9ACTN</name>
<proteinExistence type="predicted"/>
<accession>A0A4V2F570</accession>
<dbReference type="OrthoDB" id="9850192at2"/>
<dbReference type="AlphaFoldDB" id="A0A4V2F570"/>
<comment type="caution">
    <text evidence="1">The sequence shown here is derived from an EMBL/GenBank/DDBJ whole genome shotgun (WGS) entry which is preliminary data.</text>
</comment>